<dbReference type="InParanoid" id="A5DW33"/>
<dbReference type="EMBL" id="CH981525">
    <property type="protein sequence ID" value="EDK43391.1"/>
    <property type="molecule type" value="Genomic_DNA"/>
</dbReference>
<feature type="transmembrane region" description="Helical" evidence="1">
    <location>
        <begin position="90"/>
        <end position="106"/>
    </location>
</feature>
<dbReference type="VEuPathDB" id="FungiDB:LELG_01569"/>
<dbReference type="PANTHER" id="PTHR28029">
    <property type="entry name" value="PROTEIN ILM1"/>
    <property type="match status" value="1"/>
</dbReference>
<dbReference type="FunCoup" id="A5DW33">
    <property type="interactions" value="26"/>
</dbReference>
<evidence type="ECO:0000256" key="1">
    <source>
        <dbReference type="SAM" id="Phobius"/>
    </source>
</evidence>
<dbReference type="InterPro" id="IPR018815">
    <property type="entry name" value="Incr_loss_mito_DNA_1"/>
</dbReference>
<organism evidence="2 3">
    <name type="scientific">Lodderomyces elongisporus (strain ATCC 11503 / CBS 2605 / JCM 1781 / NBRC 1676 / NRRL YB-4239)</name>
    <name type="common">Yeast</name>
    <name type="synonym">Saccharomyces elongisporus</name>
    <dbReference type="NCBI Taxonomy" id="379508"/>
    <lineage>
        <taxon>Eukaryota</taxon>
        <taxon>Fungi</taxon>
        <taxon>Dikarya</taxon>
        <taxon>Ascomycota</taxon>
        <taxon>Saccharomycotina</taxon>
        <taxon>Pichiomycetes</taxon>
        <taxon>Debaryomycetaceae</taxon>
        <taxon>Candida/Lodderomyces clade</taxon>
        <taxon>Lodderomyces</taxon>
    </lineage>
</organism>
<keyword evidence="1" id="KW-1133">Transmembrane helix</keyword>
<evidence type="ECO:0008006" key="4">
    <source>
        <dbReference type="Google" id="ProtNLM"/>
    </source>
</evidence>
<accession>A5DW33</accession>
<sequence>MQFLTAKSLLYIRVVTLLVVSYYMLKDPEGLSTAGFVLLMGQAVQVPILRLAPSNPLLSIVSIFFATTALSDLIPLLAENWNHFETLVPVRLFAYFLIVAFTYFVPESAISNSLVVTYSMFEIWCNFLIYNNLRDEKFYRMKKFVEENADAIKQAQDEKITVIE</sequence>
<feature type="transmembrane region" description="Helical" evidence="1">
    <location>
        <begin position="112"/>
        <end position="133"/>
    </location>
</feature>
<dbReference type="HOGENOM" id="CLU_117796_1_0_1"/>
<protein>
    <recommendedName>
        <fullName evidence="4">Protein ILM1</fullName>
    </recommendedName>
</protein>
<dbReference type="OrthoDB" id="5299849at2759"/>
<reference evidence="2 3" key="1">
    <citation type="journal article" date="2009" name="Nature">
        <title>Evolution of pathogenicity and sexual reproduction in eight Candida genomes.</title>
        <authorList>
            <person name="Butler G."/>
            <person name="Rasmussen M.D."/>
            <person name="Lin M.F."/>
            <person name="Santos M.A."/>
            <person name="Sakthikumar S."/>
            <person name="Munro C.A."/>
            <person name="Rheinbay E."/>
            <person name="Grabherr M."/>
            <person name="Forche A."/>
            <person name="Reedy J.L."/>
            <person name="Agrafioti I."/>
            <person name="Arnaud M.B."/>
            <person name="Bates S."/>
            <person name="Brown A.J."/>
            <person name="Brunke S."/>
            <person name="Costanzo M.C."/>
            <person name="Fitzpatrick D.A."/>
            <person name="de Groot P.W."/>
            <person name="Harris D."/>
            <person name="Hoyer L.L."/>
            <person name="Hube B."/>
            <person name="Klis F.M."/>
            <person name="Kodira C."/>
            <person name="Lennard N."/>
            <person name="Logue M.E."/>
            <person name="Martin R."/>
            <person name="Neiman A.M."/>
            <person name="Nikolaou E."/>
            <person name="Quail M.A."/>
            <person name="Quinn J."/>
            <person name="Santos M.C."/>
            <person name="Schmitzberger F.F."/>
            <person name="Sherlock G."/>
            <person name="Shah P."/>
            <person name="Silverstein K.A."/>
            <person name="Skrzypek M.S."/>
            <person name="Soll D."/>
            <person name="Staggs R."/>
            <person name="Stansfield I."/>
            <person name="Stumpf M.P."/>
            <person name="Sudbery P.E."/>
            <person name="Srikantha T."/>
            <person name="Zeng Q."/>
            <person name="Berman J."/>
            <person name="Berriman M."/>
            <person name="Heitman J."/>
            <person name="Gow N.A."/>
            <person name="Lorenz M.C."/>
            <person name="Birren B.W."/>
            <person name="Kellis M."/>
            <person name="Cuomo C.A."/>
        </authorList>
    </citation>
    <scope>NUCLEOTIDE SEQUENCE [LARGE SCALE GENOMIC DNA]</scope>
    <source>
        <strain evidence="3">ATCC 11503 / BCRC 21390 / CBS 2605 / JCM 1781 / NBRC 1676 / NRRL YB-4239</strain>
    </source>
</reference>
<feature type="transmembrane region" description="Helical" evidence="1">
    <location>
        <begin position="6"/>
        <end position="25"/>
    </location>
</feature>
<dbReference type="PANTHER" id="PTHR28029:SF1">
    <property type="entry name" value="PROTEIN ILM1"/>
    <property type="match status" value="1"/>
</dbReference>
<dbReference type="Pfam" id="PF10311">
    <property type="entry name" value="Ilm1"/>
    <property type="match status" value="1"/>
</dbReference>
<dbReference type="Proteomes" id="UP000001996">
    <property type="component" value="Unassembled WGS sequence"/>
</dbReference>
<evidence type="ECO:0000313" key="2">
    <source>
        <dbReference type="EMBL" id="EDK43391.1"/>
    </source>
</evidence>
<keyword evidence="1" id="KW-0812">Transmembrane</keyword>
<name>A5DW33_LODEL</name>
<evidence type="ECO:0000313" key="3">
    <source>
        <dbReference type="Proteomes" id="UP000001996"/>
    </source>
</evidence>
<dbReference type="AlphaFoldDB" id="A5DW33"/>
<dbReference type="KEGG" id="lel:PVL30_001539"/>
<dbReference type="OMA" id="EVWLNFI"/>
<dbReference type="eggNOG" id="ENOG502RZTE">
    <property type="taxonomic scope" value="Eukaryota"/>
</dbReference>
<keyword evidence="3" id="KW-1185">Reference proteome</keyword>
<dbReference type="GeneID" id="5234622"/>
<dbReference type="RefSeq" id="XP_001526741.1">
    <property type="nucleotide sequence ID" value="XM_001526691.1"/>
</dbReference>
<keyword evidence="1" id="KW-0472">Membrane</keyword>
<feature type="transmembrane region" description="Helical" evidence="1">
    <location>
        <begin position="57"/>
        <end position="78"/>
    </location>
</feature>
<gene>
    <name evidence="2" type="ORF">LELG_01569</name>
</gene>
<proteinExistence type="predicted"/>